<organism evidence="1 2">
    <name type="scientific">Carya illinoinensis</name>
    <name type="common">Pecan</name>
    <dbReference type="NCBI Taxonomy" id="32201"/>
    <lineage>
        <taxon>Eukaryota</taxon>
        <taxon>Viridiplantae</taxon>
        <taxon>Streptophyta</taxon>
        <taxon>Embryophyta</taxon>
        <taxon>Tracheophyta</taxon>
        <taxon>Spermatophyta</taxon>
        <taxon>Magnoliopsida</taxon>
        <taxon>eudicotyledons</taxon>
        <taxon>Gunneridae</taxon>
        <taxon>Pentapetalae</taxon>
        <taxon>rosids</taxon>
        <taxon>fabids</taxon>
        <taxon>Fagales</taxon>
        <taxon>Juglandaceae</taxon>
        <taxon>Carya</taxon>
    </lineage>
</organism>
<dbReference type="AlphaFoldDB" id="A0A922IYM5"/>
<dbReference type="Proteomes" id="UP000811246">
    <property type="component" value="Chromosome 11"/>
</dbReference>
<accession>A0A922IYM5</accession>
<protein>
    <submittedName>
        <fullName evidence="1">Uncharacterized protein</fullName>
    </submittedName>
</protein>
<comment type="caution">
    <text evidence="1">The sequence shown here is derived from an EMBL/GenBank/DDBJ whole genome shotgun (WGS) entry which is preliminary data.</text>
</comment>
<proteinExistence type="predicted"/>
<dbReference type="PANTHER" id="PTHR33499:SF11">
    <property type="entry name" value="NO APICAL MERISTEM-ASSOCIATED C-TERMINAL DOMAIN-CONTAINING PROTEIN"/>
    <property type="match status" value="1"/>
</dbReference>
<evidence type="ECO:0000313" key="1">
    <source>
        <dbReference type="EMBL" id="KAG6687337.1"/>
    </source>
</evidence>
<sequence>MDLSHASWHAVPTNEKEELITWVQVDFILDWNKKNHRDTVTKTLYKWFNHIRYDLHRTYNKYESKEEALANVPPLVTPATWLKLCTRYSSKDFKGWEFW</sequence>
<reference evidence="1" key="1">
    <citation type="submission" date="2021-01" db="EMBL/GenBank/DDBJ databases">
        <authorList>
            <person name="Lovell J.T."/>
            <person name="Bentley N."/>
            <person name="Bhattarai G."/>
            <person name="Jenkins J.W."/>
            <person name="Sreedasyam A."/>
            <person name="Alarcon Y."/>
            <person name="Bock C."/>
            <person name="Boston L."/>
            <person name="Carlson J."/>
            <person name="Cervantes K."/>
            <person name="Clermont K."/>
            <person name="Krom N."/>
            <person name="Kubenka K."/>
            <person name="Mamidi S."/>
            <person name="Mattison C."/>
            <person name="Monteros M."/>
            <person name="Pisani C."/>
            <person name="Plott C."/>
            <person name="Rajasekar S."/>
            <person name="Rhein H.S."/>
            <person name="Rohla C."/>
            <person name="Song M."/>
            <person name="Hilaire R.S."/>
            <person name="Shu S."/>
            <person name="Wells L."/>
            <person name="Wang X."/>
            <person name="Webber J."/>
            <person name="Heerema R.J."/>
            <person name="Klein P."/>
            <person name="Conner P."/>
            <person name="Grauke L."/>
            <person name="Grimwood J."/>
            <person name="Schmutz J."/>
            <person name="Randall J.J."/>
        </authorList>
    </citation>
    <scope>NUCLEOTIDE SEQUENCE</scope>
    <source>
        <tissue evidence="1">Leaf</tissue>
    </source>
</reference>
<name>A0A922IYM5_CARIL</name>
<gene>
    <name evidence="1" type="ORF">I3842_11G065300</name>
</gene>
<dbReference type="PANTHER" id="PTHR33499">
    <property type="entry name" value="OS12G0282400 PROTEIN-RELATED"/>
    <property type="match status" value="1"/>
</dbReference>
<dbReference type="EMBL" id="CM031835">
    <property type="protein sequence ID" value="KAG6687337.1"/>
    <property type="molecule type" value="Genomic_DNA"/>
</dbReference>
<evidence type="ECO:0000313" key="2">
    <source>
        <dbReference type="Proteomes" id="UP000811246"/>
    </source>
</evidence>